<keyword evidence="7 9" id="KW-0472">Membrane</keyword>
<dbReference type="EMBL" id="FOOU01000005">
    <property type="protein sequence ID" value="SFG30819.1"/>
    <property type="molecule type" value="Genomic_DNA"/>
</dbReference>
<evidence type="ECO:0000256" key="4">
    <source>
        <dbReference type="ARBA" id="ARBA00022692"/>
    </source>
</evidence>
<sequence>MSTGLQEQIDLITDSLEKSSESGAACLLESMSPAEISRAIESLPGDLRDPLWAQVPRLKKGEVLLELKGDLRRSLIKQTDEQELIACLSVMQMDEIADLDDDLPVSVVNAMVTAMDVHRRERYEQVKLYPDDVAGGLMDVDATAVRGDVTLNAVLRYLRRLRQREGSLPEHLESLMVIDRHNRFMGILPLSLLVSYDLSTTVSEVMSPDVVGIKPMTPNVEVARIFEDHDLMSAPVMDDEGYLVGRITVDDVINVMRDQADREILGRAGLDQHEDMFAPVINSSVRRALWLGINLLTAFLAAWVIGLFEGSIEKMVALAVLMPVVASMGGVAGSQTLTLVTRGMALDQISRRNVWKLAAHELTIGSLNGLFWAGVVAAIAYYWFNDPMLGMVFGAAMLIVIFTGALVGTFIPLILKRMGIDPALAGGVVLTTATDAIGFFAFLGLATVMLL</sequence>
<evidence type="ECO:0000256" key="2">
    <source>
        <dbReference type="ARBA" id="ARBA00009749"/>
    </source>
</evidence>
<dbReference type="SMART" id="SM00924">
    <property type="entry name" value="MgtE_N"/>
    <property type="match status" value="1"/>
</dbReference>
<dbReference type="CDD" id="cd04606">
    <property type="entry name" value="CBS_pair_Mg_transporter"/>
    <property type="match status" value="1"/>
</dbReference>
<comment type="similarity">
    <text evidence="2 9">Belongs to the SLC41A transporter family.</text>
</comment>
<dbReference type="Proteomes" id="UP000198623">
    <property type="component" value="Unassembled WGS sequence"/>
</dbReference>
<evidence type="ECO:0000256" key="3">
    <source>
        <dbReference type="ARBA" id="ARBA00022448"/>
    </source>
</evidence>
<dbReference type="AlphaFoldDB" id="A0A1I2QU76"/>
<feature type="domain" description="CBS" evidence="10">
    <location>
        <begin position="206"/>
        <end position="262"/>
    </location>
</feature>
<comment type="subunit">
    <text evidence="9">Homodimer.</text>
</comment>
<dbReference type="NCBIfam" id="TIGR00400">
    <property type="entry name" value="mgtE"/>
    <property type="match status" value="1"/>
</dbReference>
<protein>
    <recommendedName>
        <fullName evidence="9">Magnesium transporter MgtE</fullName>
    </recommendedName>
</protein>
<dbReference type="PROSITE" id="PS51371">
    <property type="entry name" value="CBS"/>
    <property type="match status" value="1"/>
</dbReference>
<dbReference type="Pfam" id="PF00571">
    <property type="entry name" value="CBS"/>
    <property type="match status" value="1"/>
</dbReference>
<dbReference type="RefSeq" id="WP_090727029.1">
    <property type="nucleotide sequence ID" value="NZ_FOOU01000005.1"/>
</dbReference>
<keyword evidence="5 9" id="KW-0460">Magnesium</keyword>
<dbReference type="PANTHER" id="PTHR43773:SF1">
    <property type="entry name" value="MAGNESIUM TRANSPORTER MGTE"/>
    <property type="match status" value="1"/>
</dbReference>
<comment type="function">
    <text evidence="9">Acts as a magnesium transporter.</text>
</comment>
<dbReference type="Gene3D" id="1.25.60.10">
    <property type="entry name" value="MgtE N-terminal domain-like"/>
    <property type="match status" value="1"/>
</dbReference>
<dbReference type="Gene3D" id="1.10.357.20">
    <property type="entry name" value="SLC41 divalent cation transporters, integral membrane domain"/>
    <property type="match status" value="1"/>
</dbReference>
<dbReference type="PANTHER" id="PTHR43773">
    <property type="entry name" value="MAGNESIUM TRANSPORTER MGTE"/>
    <property type="match status" value="1"/>
</dbReference>
<dbReference type="Pfam" id="PF01769">
    <property type="entry name" value="MgtE"/>
    <property type="match status" value="1"/>
</dbReference>
<dbReference type="InterPro" id="IPR006669">
    <property type="entry name" value="MgtE_transporter"/>
</dbReference>
<keyword evidence="8" id="KW-0129">CBS domain</keyword>
<dbReference type="InterPro" id="IPR000644">
    <property type="entry name" value="CBS_dom"/>
</dbReference>
<evidence type="ECO:0000256" key="6">
    <source>
        <dbReference type="ARBA" id="ARBA00022989"/>
    </source>
</evidence>
<dbReference type="GO" id="GO:0046872">
    <property type="term" value="F:metal ion binding"/>
    <property type="evidence" value="ECO:0007669"/>
    <property type="project" value="UniProtKB-KW"/>
</dbReference>
<dbReference type="InterPro" id="IPR038076">
    <property type="entry name" value="MgtE_N_sf"/>
</dbReference>
<name>A0A1I2QU76_9GAMM</name>
<evidence type="ECO:0000256" key="1">
    <source>
        <dbReference type="ARBA" id="ARBA00004141"/>
    </source>
</evidence>
<dbReference type="SUPFAM" id="SSF54631">
    <property type="entry name" value="CBS-domain pair"/>
    <property type="match status" value="1"/>
</dbReference>
<dbReference type="OrthoDB" id="9790355at2"/>
<feature type="transmembrane region" description="Helical" evidence="9">
    <location>
        <begin position="427"/>
        <end position="450"/>
    </location>
</feature>
<dbReference type="SUPFAM" id="SSF161093">
    <property type="entry name" value="MgtE membrane domain-like"/>
    <property type="match status" value="1"/>
</dbReference>
<evidence type="ECO:0000256" key="5">
    <source>
        <dbReference type="ARBA" id="ARBA00022842"/>
    </source>
</evidence>
<keyword evidence="9" id="KW-1003">Cell membrane</keyword>
<keyword evidence="9" id="KW-0479">Metal-binding</keyword>
<evidence type="ECO:0000256" key="8">
    <source>
        <dbReference type="PROSITE-ProRule" id="PRU00703"/>
    </source>
</evidence>
<evidence type="ECO:0000259" key="10">
    <source>
        <dbReference type="PROSITE" id="PS51371"/>
    </source>
</evidence>
<dbReference type="InterPro" id="IPR006667">
    <property type="entry name" value="SLC41_membr_dom"/>
</dbReference>
<keyword evidence="6 9" id="KW-1133">Transmembrane helix</keyword>
<evidence type="ECO:0000256" key="7">
    <source>
        <dbReference type="ARBA" id="ARBA00023136"/>
    </source>
</evidence>
<evidence type="ECO:0000256" key="9">
    <source>
        <dbReference type="RuleBase" id="RU362011"/>
    </source>
</evidence>
<evidence type="ECO:0000313" key="12">
    <source>
        <dbReference type="Proteomes" id="UP000198623"/>
    </source>
</evidence>
<dbReference type="Pfam" id="PF03448">
    <property type="entry name" value="MgtE_N"/>
    <property type="match status" value="1"/>
</dbReference>
<dbReference type="SUPFAM" id="SSF158791">
    <property type="entry name" value="MgtE N-terminal domain-like"/>
    <property type="match status" value="1"/>
</dbReference>
<evidence type="ECO:0000313" key="11">
    <source>
        <dbReference type="EMBL" id="SFG30819.1"/>
    </source>
</evidence>
<dbReference type="InterPro" id="IPR046342">
    <property type="entry name" value="CBS_dom_sf"/>
</dbReference>
<feature type="transmembrane region" description="Helical" evidence="9">
    <location>
        <begin position="390"/>
        <end position="415"/>
    </location>
</feature>
<proteinExistence type="inferred from homology"/>
<organism evidence="11 12">
    <name type="scientific">Neptunomonas qingdaonensis</name>
    <dbReference type="NCBI Taxonomy" id="1045558"/>
    <lineage>
        <taxon>Bacteria</taxon>
        <taxon>Pseudomonadati</taxon>
        <taxon>Pseudomonadota</taxon>
        <taxon>Gammaproteobacteria</taxon>
        <taxon>Oceanospirillales</taxon>
        <taxon>Oceanospirillaceae</taxon>
        <taxon>Neptunomonas</taxon>
    </lineage>
</organism>
<dbReference type="Gene3D" id="3.10.580.10">
    <property type="entry name" value="CBS-domain"/>
    <property type="match status" value="1"/>
</dbReference>
<dbReference type="STRING" id="1045558.SAMN05216175_10590"/>
<dbReference type="GO" id="GO:0015095">
    <property type="term" value="F:magnesium ion transmembrane transporter activity"/>
    <property type="evidence" value="ECO:0007669"/>
    <property type="project" value="UniProtKB-UniRule"/>
</dbReference>
<dbReference type="InterPro" id="IPR036739">
    <property type="entry name" value="SLC41_membr_dom_sf"/>
</dbReference>
<keyword evidence="3 9" id="KW-0813">Transport</keyword>
<accession>A0A1I2QU76</accession>
<gene>
    <name evidence="11" type="ORF">SAMN05216175_10590</name>
</gene>
<dbReference type="SMART" id="SM00116">
    <property type="entry name" value="CBS"/>
    <property type="match status" value="1"/>
</dbReference>
<keyword evidence="12" id="KW-1185">Reference proteome</keyword>
<reference evidence="12" key="1">
    <citation type="submission" date="2016-10" db="EMBL/GenBank/DDBJ databases">
        <authorList>
            <person name="Varghese N."/>
            <person name="Submissions S."/>
        </authorList>
    </citation>
    <scope>NUCLEOTIDE SEQUENCE [LARGE SCALE GENOMIC DNA]</scope>
    <source>
        <strain evidence="12">CGMCC 1.10971</strain>
    </source>
</reference>
<comment type="subcellular location">
    <subcellularLocation>
        <location evidence="9">Cell membrane</location>
        <topology evidence="9">Multi-pass membrane protein</topology>
    </subcellularLocation>
    <subcellularLocation>
        <location evidence="1">Membrane</location>
        <topology evidence="1">Multi-pass membrane protein</topology>
    </subcellularLocation>
</comment>
<keyword evidence="4 9" id="KW-0812">Transmembrane</keyword>
<dbReference type="InterPro" id="IPR006668">
    <property type="entry name" value="Mg_transptr_MgtE_intracell_dom"/>
</dbReference>
<feature type="transmembrane region" description="Helical" evidence="9">
    <location>
        <begin position="288"/>
        <end position="308"/>
    </location>
</feature>
<feature type="transmembrane region" description="Helical" evidence="9">
    <location>
        <begin position="362"/>
        <end position="384"/>
    </location>
</feature>
<feature type="transmembrane region" description="Helical" evidence="9">
    <location>
        <begin position="320"/>
        <end position="341"/>
    </location>
</feature>
<dbReference type="GO" id="GO:0005886">
    <property type="term" value="C:plasma membrane"/>
    <property type="evidence" value="ECO:0007669"/>
    <property type="project" value="UniProtKB-SubCell"/>
</dbReference>